<evidence type="ECO:0000256" key="6">
    <source>
        <dbReference type="ARBA" id="ARBA00022741"/>
    </source>
</evidence>
<proteinExistence type="inferred from homology"/>
<dbReference type="EMBL" id="NFZT01000007">
    <property type="protein sequence ID" value="OWV31742.1"/>
    <property type="molecule type" value="Genomic_DNA"/>
</dbReference>
<dbReference type="GO" id="GO:0046654">
    <property type="term" value="P:tetrahydrofolate biosynthetic process"/>
    <property type="evidence" value="ECO:0007669"/>
    <property type="project" value="UniProtKB-UniPathway"/>
</dbReference>
<protein>
    <recommendedName>
        <fullName evidence="4">2-amino-4-hydroxy-6-hydroxymethyldihydropteridine pyrophosphokinase</fullName>
        <ecNumber evidence="3">2.7.6.3</ecNumber>
    </recommendedName>
    <alternativeName>
        <fullName evidence="11">6-hydroxymethyl-7,8-dihydropterin pyrophosphokinase</fullName>
    </alternativeName>
    <alternativeName>
        <fullName evidence="12">7,8-dihydro-6-hydroxymethylpterin-pyrophosphokinase</fullName>
    </alternativeName>
</protein>
<keyword evidence="8" id="KW-0067">ATP-binding</keyword>
<dbReference type="InterPro" id="IPR035907">
    <property type="entry name" value="Hppk_sf"/>
</dbReference>
<dbReference type="PROSITE" id="PS00794">
    <property type="entry name" value="HPPK"/>
    <property type="match status" value="1"/>
</dbReference>
<dbReference type="CDD" id="cd00483">
    <property type="entry name" value="HPPK"/>
    <property type="match status" value="1"/>
</dbReference>
<evidence type="ECO:0000256" key="9">
    <source>
        <dbReference type="ARBA" id="ARBA00022909"/>
    </source>
</evidence>
<dbReference type="PANTHER" id="PTHR43071:SF1">
    <property type="entry name" value="2-AMINO-4-HYDROXY-6-HYDROXYMETHYLDIHYDROPTERIDINE PYROPHOSPHOKINASE"/>
    <property type="match status" value="1"/>
</dbReference>
<evidence type="ECO:0000256" key="7">
    <source>
        <dbReference type="ARBA" id="ARBA00022777"/>
    </source>
</evidence>
<dbReference type="Gene3D" id="3.30.70.560">
    <property type="entry name" value="7,8-Dihydro-6-hydroxymethylpterin-pyrophosphokinase HPPK"/>
    <property type="match status" value="1"/>
</dbReference>
<comment type="pathway">
    <text evidence="1">Cofactor biosynthesis; tetrahydrofolate biosynthesis; 2-amino-4-hydroxy-6-hydroxymethyl-7,8-dihydropteridine diphosphate from 7,8-dihydroneopterin triphosphate: step 4/4.</text>
</comment>
<evidence type="ECO:0000256" key="5">
    <source>
        <dbReference type="ARBA" id="ARBA00022679"/>
    </source>
</evidence>
<evidence type="ECO:0000256" key="11">
    <source>
        <dbReference type="ARBA" id="ARBA00029766"/>
    </source>
</evidence>
<dbReference type="UniPathway" id="UPA00077">
    <property type="reaction ID" value="UER00155"/>
</dbReference>
<comment type="function">
    <text evidence="10">Catalyzes the transfer of pyrophosphate from adenosine triphosphate (ATP) to 6-hydroxymethyl-7,8-dihydropterin, an enzymatic step in folate biosynthesis pathway.</text>
</comment>
<dbReference type="AlphaFoldDB" id="A0A219B047"/>
<dbReference type="Pfam" id="PF01288">
    <property type="entry name" value="HPPK"/>
    <property type="match status" value="1"/>
</dbReference>
<dbReference type="GO" id="GO:0003848">
    <property type="term" value="F:2-amino-4-hydroxy-6-hydroxymethyldihydropteridine diphosphokinase activity"/>
    <property type="evidence" value="ECO:0007669"/>
    <property type="project" value="UniProtKB-EC"/>
</dbReference>
<evidence type="ECO:0000256" key="8">
    <source>
        <dbReference type="ARBA" id="ARBA00022840"/>
    </source>
</evidence>
<dbReference type="InterPro" id="IPR000550">
    <property type="entry name" value="Hppk"/>
</dbReference>
<keyword evidence="7 14" id="KW-0418">Kinase</keyword>
<dbReference type="PANTHER" id="PTHR43071">
    <property type="entry name" value="2-AMINO-4-HYDROXY-6-HYDROXYMETHYLDIHYDROPTERIDINE PYROPHOSPHOKINASE"/>
    <property type="match status" value="1"/>
</dbReference>
<sequence length="181" mass="19877">MPMTILIALGSNRRHGRHGTPGRVLRAALAALQQSGGHDIGVTAASSVWITPALGPGGRTYANMAAALETALPPEELLARLHEVEAAFGRRRYRRWGARVLDLDLLAYGEAVRPSRHRWPGTRTRVRAASRALVLPHPEMHRRAFVLGPLLGIAPDWRHPVLGLTVRQMSARLRRPRVSVG</sequence>
<feature type="domain" description="7,8-dihydro-6-hydroxymethylpterin-pyrophosphokinase" evidence="13">
    <location>
        <begin position="95"/>
        <end position="106"/>
    </location>
</feature>
<evidence type="ECO:0000256" key="3">
    <source>
        <dbReference type="ARBA" id="ARBA00013253"/>
    </source>
</evidence>
<evidence type="ECO:0000256" key="10">
    <source>
        <dbReference type="ARBA" id="ARBA00029409"/>
    </source>
</evidence>
<evidence type="ECO:0000256" key="12">
    <source>
        <dbReference type="ARBA" id="ARBA00033413"/>
    </source>
</evidence>
<dbReference type="SUPFAM" id="SSF55083">
    <property type="entry name" value="6-hydroxymethyl-7,8-dihydropterin pyrophosphokinase, HPPK"/>
    <property type="match status" value="1"/>
</dbReference>
<accession>A0A219B047</accession>
<keyword evidence="9" id="KW-0289">Folate biosynthesis</keyword>
<name>A0A219B047_9SPHN</name>
<reference evidence="15" key="1">
    <citation type="submission" date="2017-05" db="EMBL/GenBank/DDBJ databases">
        <authorList>
            <person name="Lin X."/>
        </authorList>
    </citation>
    <scope>NUCLEOTIDE SEQUENCE [LARGE SCALE GENOMIC DNA]</scope>
    <source>
        <strain evidence="15">JLT2012</strain>
    </source>
</reference>
<dbReference type="EC" id="2.7.6.3" evidence="3"/>
<gene>
    <name evidence="14" type="ORF">B5C34_14610</name>
</gene>
<evidence type="ECO:0000256" key="2">
    <source>
        <dbReference type="ARBA" id="ARBA00005810"/>
    </source>
</evidence>
<dbReference type="Proteomes" id="UP000198462">
    <property type="component" value="Unassembled WGS sequence"/>
</dbReference>
<evidence type="ECO:0000313" key="14">
    <source>
        <dbReference type="EMBL" id="OWV31742.1"/>
    </source>
</evidence>
<dbReference type="GO" id="GO:0005524">
    <property type="term" value="F:ATP binding"/>
    <property type="evidence" value="ECO:0007669"/>
    <property type="project" value="UniProtKB-KW"/>
</dbReference>
<comment type="similarity">
    <text evidence="2">Belongs to the HPPK family.</text>
</comment>
<dbReference type="NCBIfam" id="TIGR01498">
    <property type="entry name" value="folK"/>
    <property type="match status" value="1"/>
</dbReference>
<comment type="caution">
    <text evidence="14">The sequence shown here is derived from an EMBL/GenBank/DDBJ whole genome shotgun (WGS) entry which is preliminary data.</text>
</comment>
<evidence type="ECO:0000256" key="1">
    <source>
        <dbReference type="ARBA" id="ARBA00005051"/>
    </source>
</evidence>
<dbReference type="GO" id="GO:0016301">
    <property type="term" value="F:kinase activity"/>
    <property type="evidence" value="ECO:0007669"/>
    <property type="project" value="UniProtKB-KW"/>
</dbReference>
<keyword evidence="6" id="KW-0547">Nucleotide-binding</keyword>
<dbReference type="GO" id="GO:0046656">
    <property type="term" value="P:folic acid biosynthetic process"/>
    <property type="evidence" value="ECO:0007669"/>
    <property type="project" value="UniProtKB-KW"/>
</dbReference>
<keyword evidence="15" id="KW-1185">Reference proteome</keyword>
<evidence type="ECO:0000256" key="4">
    <source>
        <dbReference type="ARBA" id="ARBA00016218"/>
    </source>
</evidence>
<evidence type="ECO:0000313" key="15">
    <source>
        <dbReference type="Proteomes" id="UP000198462"/>
    </source>
</evidence>
<keyword evidence="5" id="KW-0808">Transferase</keyword>
<organism evidence="14 15">
    <name type="scientific">Pacificimonas flava</name>
    <dbReference type="NCBI Taxonomy" id="1234595"/>
    <lineage>
        <taxon>Bacteria</taxon>
        <taxon>Pseudomonadati</taxon>
        <taxon>Pseudomonadota</taxon>
        <taxon>Alphaproteobacteria</taxon>
        <taxon>Sphingomonadales</taxon>
        <taxon>Sphingosinicellaceae</taxon>
        <taxon>Pacificimonas</taxon>
    </lineage>
</organism>
<evidence type="ECO:0000259" key="13">
    <source>
        <dbReference type="PROSITE" id="PS00794"/>
    </source>
</evidence>